<dbReference type="GeneID" id="16995634"/>
<feature type="region of interest" description="Disordered" evidence="1">
    <location>
        <begin position="297"/>
        <end position="337"/>
    </location>
</feature>
<dbReference type="Gramene" id="CMO122CT">
    <property type="protein sequence ID" value="CMO122CT"/>
    <property type="gene ID" value="CMO122C"/>
</dbReference>
<dbReference type="KEGG" id="cme:CYME_CMO361C"/>
<evidence type="ECO:0000313" key="3">
    <source>
        <dbReference type="EMBL" id="BAM81499.1"/>
    </source>
</evidence>
<keyword evidence="4" id="KW-1185">Reference proteome</keyword>
<protein>
    <submittedName>
        <fullName evidence="3">Uncharacterized protein</fullName>
    </submittedName>
</protein>
<dbReference type="GeneID" id="16995606"/>
<dbReference type="Proteomes" id="UP000007014">
    <property type="component" value="Chromosome 15"/>
</dbReference>
<reference evidence="3 4" key="1">
    <citation type="journal article" date="2004" name="Nature">
        <title>Genome sequence of the ultrasmall unicellular red alga Cyanidioschyzon merolae 10D.</title>
        <authorList>
            <person name="Matsuzaki M."/>
            <person name="Misumi O."/>
            <person name="Shin-i T."/>
            <person name="Maruyama S."/>
            <person name="Takahara M."/>
            <person name="Miyagishima S."/>
            <person name="Mori T."/>
            <person name="Nishida K."/>
            <person name="Yagisawa F."/>
            <person name="Nishida K."/>
            <person name="Yoshida Y."/>
            <person name="Nishimura Y."/>
            <person name="Nakao S."/>
            <person name="Kobayashi T."/>
            <person name="Momoyama Y."/>
            <person name="Higashiyama T."/>
            <person name="Minoda A."/>
            <person name="Sano M."/>
            <person name="Nomoto H."/>
            <person name="Oishi K."/>
            <person name="Hayashi H."/>
            <person name="Ohta F."/>
            <person name="Nishizaka S."/>
            <person name="Haga S."/>
            <person name="Miura S."/>
            <person name="Morishita T."/>
            <person name="Kabeya Y."/>
            <person name="Terasawa K."/>
            <person name="Suzuki Y."/>
            <person name="Ishii Y."/>
            <person name="Asakawa S."/>
            <person name="Takano H."/>
            <person name="Ohta N."/>
            <person name="Kuroiwa H."/>
            <person name="Tanaka K."/>
            <person name="Shimizu N."/>
            <person name="Sugano S."/>
            <person name="Sato N."/>
            <person name="Nozaki H."/>
            <person name="Ogasawara N."/>
            <person name="Kohara Y."/>
            <person name="Kuroiwa T."/>
        </authorList>
    </citation>
    <scope>NUCLEOTIDE SEQUENCE [LARGE SCALE GENOMIC DNA]</scope>
    <source>
        <strain evidence="3 4">10D</strain>
    </source>
</reference>
<dbReference type="EMBL" id="AP006497">
    <property type="protein sequence ID" value="BAM81494.1"/>
    <property type="molecule type" value="Genomic_DNA"/>
</dbReference>
<feature type="compositionally biased region" description="Basic and acidic residues" evidence="1">
    <location>
        <begin position="297"/>
        <end position="307"/>
    </location>
</feature>
<accession>M1V9G4</accession>
<dbReference type="RefSeq" id="XP_005537535.1">
    <property type="nucleotide sequence ID" value="XM_005537478.1"/>
</dbReference>
<gene>
    <name evidence="2" type="ORF">CYME_CMO122C</name>
    <name evidence="3" type="ORF">CYME_CMO361C</name>
</gene>
<proteinExistence type="predicted"/>
<dbReference type="HOGENOM" id="CLU_689582_0_0_1"/>
<organism evidence="3 4">
    <name type="scientific">Cyanidioschyzon merolae (strain NIES-3377 / 10D)</name>
    <name type="common">Unicellular red alga</name>
    <dbReference type="NCBI Taxonomy" id="280699"/>
    <lineage>
        <taxon>Eukaryota</taxon>
        <taxon>Rhodophyta</taxon>
        <taxon>Bangiophyceae</taxon>
        <taxon>Cyanidiales</taxon>
        <taxon>Cyanidiaceae</taxon>
        <taxon>Cyanidioschyzon</taxon>
    </lineage>
</organism>
<evidence type="ECO:0000313" key="2">
    <source>
        <dbReference type="EMBL" id="BAM81494.1"/>
    </source>
</evidence>
<dbReference type="EMBL" id="AP006497">
    <property type="protein sequence ID" value="BAM81499.1"/>
    <property type="molecule type" value="Genomic_DNA"/>
</dbReference>
<reference evidence="3 4" key="2">
    <citation type="journal article" date="2007" name="BMC Biol.">
        <title>A 100%-complete sequence reveals unusually simple genomic features in the hot-spring red alga Cyanidioschyzon merolae.</title>
        <authorList>
            <person name="Nozaki H."/>
            <person name="Takano H."/>
            <person name="Misumi O."/>
            <person name="Terasawa K."/>
            <person name="Matsuzaki M."/>
            <person name="Maruyama S."/>
            <person name="Nishida K."/>
            <person name="Yagisawa F."/>
            <person name="Yoshida Y."/>
            <person name="Fujiwara T."/>
            <person name="Takio S."/>
            <person name="Tamura K."/>
            <person name="Chung S.J."/>
            <person name="Nakamura S."/>
            <person name="Kuroiwa H."/>
            <person name="Tanaka K."/>
            <person name="Sato N."/>
            <person name="Kuroiwa T."/>
        </authorList>
    </citation>
    <scope>NUCLEOTIDE SEQUENCE [LARGE SCALE GENOMIC DNA]</scope>
    <source>
        <strain evidence="3 4">10D</strain>
    </source>
</reference>
<name>M1V9G4_CYAM1</name>
<evidence type="ECO:0000256" key="1">
    <source>
        <dbReference type="SAM" id="MobiDB-lite"/>
    </source>
</evidence>
<sequence>MEQHPRRFTRALKHDPWEPGVPHDTAWSCRYRHRRCAKLGERSFQTSVARKRHSASVHVSAAFCTSLRGTVVERILPVSRACRHATPTIIFRTSVSISKAPRRYIIKQAIFGPTLELDAAAARPMHHQELVCDTPKRQPQPLLLYAARPRPHYGRVLGTQHQQPVQQHRFPHTDFRATRETRSEVRYRSVLDSGQLEATVRQQKLQSALGPAWKIRFFLSGADVRNVQHLKNEKLPAYGNDHAVFLGEQRWLCLRRKAASLDDAPVLKVDCFQSKRYEFFNVWVTFVCLREPVKAEARKAPSPERPLEVLQPGRHRREKTFEVDNGSKPQDPLQPRGDAAAAYPAVVTLENSTFYGTHLRTRTMRPNVITRDTTAVFRPCKNTLFQSVPIPQSVAAANAA</sequence>
<evidence type="ECO:0000313" key="4">
    <source>
        <dbReference type="Proteomes" id="UP000007014"/>
    </source>
</evidence>
<dbReference type="RefSeq" id="XP_005537530.1">
    <property type="nucleotide sequence ID" value="XM_005537473.1"/>
</dbReference>
<dbReference type="AlphaFoldDB" id="M1V9G4"/>
<dbReference type="KEGG" id="cme:CYME_CMO122C"/>